<evidence type="ECO:0000256" key="8">
    <source>
        <dbReference type="ARBA" id="ARBA00022840"/>
    </source>
</evidence>
<dbReference type="NCBIfam" id="TIGR01311">
    <property type="entry name" value="glycerol_kin"/>
    <property type="match status" value="1"/>
</dbReference>
<keyword evidence="5" id="KW-0547">Nucleotide-binding</keyword>
<evidence type="ECO:0000256" key="9">
    <source>
        <dbReference type="ARBA" id="ARBA00043149"/>
    </source>
</evidence>
<evidence type="ECO:0000256" key="5">
    <source>
        <dbReference type="ARBA" id="ARBA00022741"/>
    </source>
</evidence>
<keyword evidence="8" id="KW-0067">ATP-binding</keyword>
<evidence type="ECO:0000256" key="11">
    <source>
        <dbReference type="RuleBase" id="RU003733"/>
    </source>
</evidence>
<organism evidence="14 15">
    <name type="scientific">Haliea salexigens</name>
    <dbReference type="NCBI Taxonomy" id="287487"/>
    <lineage>
        <taxon>Bacteria</taxon>
        <taxon>Pseudomonadati</taxon>
        <taxon>Pseudomonadota</taxon>
        <taxon>Gammaproteobacteria</taxon>
        <taxon>Cellvibrionales</taxon>
        <taxon>Halieaceae</taxon>
        <taxon>Haliea</taxon>
    </lineage>
</organism>
<proteinExistence type="inferred from homology"/>
<evidence type="ECO:0000259" key="12">
    <source>
        <dbReference type="Pfam" id="PF00370"/>
    </source>
</evidence>
<dbReference type="Pfam" id="PF00370">
    <property type="entry name" value="FGGY_N"/>
    <property type="match status" value="1"/>
</dbReference>
<dbReference type="PANTHER" id="PTHR10196">
    <property type="entry name" value="SUGAR KINASE"/>
    <property type="match status" value="1"/>
</dbReference>
<dbReference type="Proteomes" id="UP000259273">
    <property type="component" value="Unassembled WGS sequence"/>
</dbReference>
<dbReference type="STRING" id="1121937.GCA_000423125_00268"/>
<dbReference type="GO" id="GO:0005829">
    <property type="term" value="C:cytosol"/>
    <property type="evidence" value="ECO:0007669"/>
    <property type="project" value="UniProtKB-ARBA"/>
</dbReference>
<dbReference type="SUPFAM" id="SSF53067">
    <property type="entry name" value="Actin-like ATPase domain"/>
    <property type="match status" value="2"/>
</dbReference>
<name>A0A3C1KSZ6_9GAMM</name>
<keyword evidence="4 11" id="KW-0808">Transferase</keyword>
<evidence type="ECO:0000256" key="7">
    <source>
        <dbReference type="ARBA" id="ARBA00022798"/>
    </source>
</evidence>
<evidence type="ECO:0000256" key="4">
    <source>
        <dbReference type="ARBA" id="ARBA00022679"/>
    </source>
</evidence>
<feature type="domain" description="Carbohydrate kinase FGGY C-terminal" evidence="13">
    <location>
        <begin position="260"/>
        <end position="448"/>
    </location>
</feature>
<evidence type="ECO:0000313" key="15">
    <source>
        <dbReference type="Proteomes" id="UP000259273"/>
    </source>
</evidence>
<evidence type="ECO:0000313" key="14">
    <source>
        <dbReference type="EMBL" id="HAN29777.1"/>
    </source>
</evidence>
<dbReference type="GO" id="GO:0004370">
    <property type="term" value="F:glycerol kinase activity"/>
    <property type="evidence" value="ECO:0007669"/>
    <property type="project" value="UniProtKB-EC"/>
</dbReference>
<evidence type="ECO:0000259" key="13">
    <source>
        <dbReference type="Pfam" id="PF02782"/>
    </source>
</evidence>
<keyword evidence="6 11" id="KW-0418">Kinase</keyword>
<keyword evidence="7" id="KW-0319">Glycerol metabolism</keyword>
<dbReference type="FunFam" id="3.30.420.40:FF:000007">
    <property type="entry name" value="Glycerol kinase"/>
    <property type="match status" value="1"/>
</dbReference>
<dbReference type="InterPro" id="IPR018484">
    <property type="entry name" value="FGGY_N"/>
</dbReference>
<dbReference type="PROSITE" id="PS00445">
    <property type="entry name" value="FGGY_KINASES_2"/>
    <property type="match status" value="1"/>
</dbReference>
<dbReference type="PROSITE" id="PS00933">
    <property type="entry name" value="FGGY_KINASES_1"/>
    <property type="match status" value="1"/>
</dbReference>
<dbReference type="EMBL" id="DMND01000257">
    <property type="protein sequence ID" value="HAN29777.1"/>
    <property type="molecule type" value="Genomic_DNA"/>
</dbReference>
<comment type="catalytic activity">
    <reaction evidence="10">
        <text>glycerol + ATP = sn-glycerol 3-phosphate + ADP + H(+)</text>
        <dbReference type="Rhea" id="RHEA:21644"/>
        <dbReference type="ChEBI" id="CHEBI:15378"/>
        <dbReference type="ChEBI" id="CHEBI:17754"/>
        <dbReference type="ChEBI" id="CHEBI:30616"/>
        <dbReference type="ChEBI" id="CHEBI:57597"/>
        <dbReference type="ChEBI" id="CHEBI:456216"/>
        <dbReference type="EC" id="2.7.1.30"/>
    </reaction>
</comment>
<dbReference type="InterPro" id="IPR043129">
    <property type="entry name" value="ATPase_NBD"/>
</dbReference>
<dbReference type="CDD" id="cd07786">
    <property type="entry name" value="FGGY_EcGK_like"/>
    <property type="match status" value="1"/>
</dbReference>
<comment type="similarity">
    <text evidence="2 11">Belongs to the FGGY kinase family.</text>
</comment>
<dbReference type="InterPro" id="IPR000577">
    <property type="entry name" value="Carb_kinase_FGGY"/>
</dbReference>
<dbReference type="GO" id="GO:0005524">
    <property type="term" value="F:ATP binding"/>
    <property type="evidence" value="ECO:0007669"/>
    <property type="project" value="UniProtKB-KW"/>
</dbReference>
<sequence length="495" mass="53003">MAAFILAIDQGTTGTTVALMDAAGQLRASVNIEFPQHYPQPGWVEHDAADIWSSVQRGIRSVLRKRVCKPADIVGIGITNQRETSLLWNRDNGEALNRAIVWQCRRTTDFCETLKAGGHEAQVKRKSGLVLDPYFSASKFRWLLRNTSGIARKLRAGRVAAGTIDSYLIWQLSGGAVHATDVSNASRTSLMNLQRLSWDKELMALFEVPEGILPEIVPSSGVIAHTRDVPGLPDGIPIAGVAGDQQAALFGQACFSAGDAKCTFGTGSFILMNTGSELLQSRSGLLTTAAWQLGNADPVYALEGGAFVCGAAVQWLRDGLGLIRRSSEVEALAASVEDSGGVEFVPALTGLGAPHWAPDARGLLTGLTRGSGRGHIARATLDAMALQNADILLAMERDLGKRMRPLRVDGGAAANNLLMQIQADVLGRKLIRPQMIETTVAGACYLAGLGVGLWAGPADLRKIWSVQQEFTVRLSASARRRRHASWQAALARALL</sequence>
<feature type="domain" description="Carbohydrate kinase FGGY N-terminal" evidence="12">
    <location>
        <begin position="5"/>
        <end position="251"/>
    </location>
</feature>
<dbReference type="NCBIfam" id="NF000756">
    <property type="entry name" value="PRK00047.1"/>
    <property type="match status" value="1"/>
</dbReference>
<evidence type="ECO:0000256" key="1">
    <source>
        <dbReference type="ARBA" id="ARBA00005190"/>
    </source>
</evidence>
<dbReference type="PIRSF" id="PIRSF000538">
    <property type="entry name" value="GlpK"/>
    <property type="match status" value="1"/>
</dbReference>
<dbReference type="Pfam" id="PF02782">
    <property type="entry name" value="FGGY_C"/>
    <property type="match status" value="1"/>
</dbReference>
<comment type="caution">
    <text evidence="14">The sequence shown here is derived from an EMBL/GenBank/DDBJ whole genome shotgun (WGS) entry which is preliminary data.</text>
</comment>
<dbReference type="EC" id="2.7.1.30" evidence="3"/>
<dbReference type="GO" id="GO:0006071">
    <property type="term" value="P:glycerol metabolic process"/>
    <property type="evidence" value="ECO:0007669"/>
    <property type="project" value="UniProtKB-KW"/>
</dbReference>
<accession>A0A3C1KSZ6</accession>
<dbReference type="InterPro" id="IPR018483">
    <property type="entry name" value="Carb_kinase_FGGY_CS"/>
</dbReference>
<evidence type="ECO:0000256" key="2">
    <source>
        <dbReference type="ARBA" id="ARBA00009156"/>
    </source>
</evidence>
<protein>
    <recommendedName>
        <fullName evidence="3">glycerol kinase</fullName>
        <ecNumber evidence="3">2.7.1.30</ecNumber>
    </recommendedName>
    <alternativeName>
        <fullName evidence="9">ATP:glycerol 3-phosphotransferase</fullName>
    </alternativeName>
</protein>
<dbReference type="PANTHER" id="PTHR10196:SF69">
    <property type="entry name" value="GLYCEROL KINASE"/>
    <property type="match status" value="1"/>
</dbReference>
<reference evidence="14 15" key="1">
    <citation type="journal article" date="2018" name="Nat. Biotechnol.">
        <title>A standardized bacterial taxonomy based on genome phylogeny substantially revises the tree of life.</title>
        <authorList>
            <person name="Parks D.H."/>
            <person name="Chuvochina M."/>
            <person name="Waite D.W."/>
            <person name="Rinke C."/>
            <person name="Skarshewski A."/>
            <person name="Chaumeil P.A."/>
            <person name="Hugenholtz P."/>
        </authorList>
    </citation>
    <scope>NUCLEOTIDE SEQUENCE [LARGE SCALE GENOMIC DNA]</scope>
    <source>
        <strain evidence="14">UBA9158</strain>
    </source>
</reference>
<gene>
    <name evidence="14" type="primary">glpK</name>
    <name evidence="14" type="ORF">DCP75_19065</name>
</gene>
<dbReference type="Gene3D" id="3.30.420.40">
    <property type="match status" value="2"/>
</dbReference>
<dbReference type="InterPro" id="IPR018485">
    <property type="entry name" value="FGGY_C"/>
</dbReference>
<evidence type="ECO:0000256" key="3">
    <source>
        <dbReference type="ARBA" id="ARBA00012099"/>
    </source>
</evidence>
<dbReference type="AlphaFoldDB" id="A0A3C1KSZ6"/>
<comment type="pathway">
    <text evidence="1">Polyol metabolism; glycerol degradation via glycerol kinase pathway; sn-glycerol 3-phosphate from glycerol: step 1/1.</text>
</comment>
<dbReference type="GO" id="GO:0006072">
    <property type="term" value="P:glycerol-3-phosphate metabolic process"/>
    <property type="evidence" value="ECO:0007669"/>
    <property type="project" value="InterPro"/>
</dbReference>
<evidence type="ECO:0000256" key="10">
    <source>
        <dbReference type="ARBA" id="ARBA00052101"/>
    </source>
</evidence>
<evidence type="ECO:0000256" key="6">
    <source>
        <dbReference type="ARBA" id="ARBA00022777"/>
    </source>
</evidence>
<dbReference type="InterPro" id="IPR005999">
    <property type="entry name" value="Glycerol_kin"/>
</dbReference>
<dbReference type="FunFam" id="3.30.420.40:FF:000008">
    <property type="entry name" value="Glycerol kinase"/>
    <property type="match status" value="1"/>
</dbReference>